<comment type="catalytic activity">
    <reaction evidence="5 6">
        <text>cytidine(34) in tRNA(Ile2) + L-lysine + ATP = lysidine(34) in tRNA(Ile2) + AMP + diphosphate + H(+)</text>
        <dbReference type="Rhea" id="RHEA:43744"/>
        <dbReference type="Rhea" id="RHEA-COMP:10625"/>
        <dbReference type="Rhea" id="RHEA-COMP:10670"/>
        <dbReference type="ChEBI" id="CHEBI:15378"/>
        <dbReference type="ChEBI" id="CHEBI:30616"/>
        <dbReference type="ChEBI" id="CHEBI:32551"/>
        <dbReference type="ChEBI" id="CHEBI:33019"/>
        <dbReference type="ChEBI" id="CHEBI:82748"/>
        <dbReference type="ChEBI" id="CHEBI:83665"/>
        <dbReference type="ChEBI" id="CHEBI:456215"/>
        <dbReference type="EC" id="6.3.4.19"/>
    </reaction>
</comment>
<dbReference type="EC" id="6.3.4.19" evidence="6"/>
<sequence>MPRKSANERVTLDPAAVERFRRDVSALHSSPPGKDFSLGVAVSGGPDSLALLLLAAAAFPGRVIAATVDHGLRPEAAEEARFVGEICEARGVPHHILTGTVSPGNVQEGARDLRYALLAEWAEGRTRRVATAHQRDDLAETFLMRARRGAGVGGLAAMPAARPLGGATLLRPLLDWSRAELAAIVAAAGLAPVQDPSNRDPRFDRVRMRRLLAESPELPADRLTLAARNLRHAEDALAWAAAREWQARGAIDGDSVRLDARDLPYELVRRLVERAVRAAAAGDGAPLRGESLDHLVATLLSGGTGTIAGVKASAKHAEWRFSLAPARRSH</sequence>
<reference evidence="8 9" key="1">
    <citation type="submission" date="2019-04" db="EMBL/GenBank/DDBJ databases">
        <title>Sphingomonas psychrotolerans sp. nov., isolated from soil in the Tianshan Mountains, Xinjiang, China.</title>
        <authorList>
            <person name="Luo Y."/>
            <person name="Sheng H."/>
        </authorList>
    </citation>
    <scope>NUCLEOTIDE SEQUENCE [LARGE SCALE GENOMIC DNA]</scope>
    <source>
        <strain evidence="8 9">KIS18-15</strain>
    </source>
</reference>
<dbReference type="SUPFAM" id="SSF52402">
    <property type="entry name" value="Adenine nucleotide alpha hydrolases-like"/>
    <property type="match status" value="1"/>
</dbReference>
<dbReference type="EMBL" id="SRXU01000005">
    <property type="protein sequence ID" value="TGX41370.1"/>
    <property type="molecule type" value="Genomic_DNA"/>
</dbReference>
<dbReference type="InterPro" id="IPR012094">
    <property type="entry name" value="tRNA_Ile_lys_synt"/>
</dbReference>
<dbReference type="OrthoDB" id="9807403at2"/>
<keyword evidence="9" id="KW-1185">Reference proteome</keyword>
<dbReference type="InterPro" id="IPR011063">
    <property type="entry name" value="TilS/TtcA_N"/>
</dbReference>
<dbReference type="PANTHER" id="PTHR43033:SF1">
    <property type="entry name" value="TRNA(ILE)-LYSIDINE SYNTHASE-RELATED"/>
    <property type="match status" value="1"/>
</dbReference>
<dbReference type="GO" id="GO:0032267">
    <property type="term" value="F:tRNA(Ile)-lysidine synthase activity"/>
    <property type="evidence" value="ECO:0007669"/>
    <property type="project" value="UniProtKB-EC"/>
</dbReference>
<dbReference type="NCBIfam" id="TIGR02432">
    <property type="entry name" value="lysidine_TilS_N"/>
    <property type="match status" value="1"/>
</dbReference>
<keyword evidence="3 6" id="KW-0547">Nucleotide-binding</keyword>
<proteinExistence type="inferred from homology"/>
<evidence type="ECO:0000256" key="1">
    <source>
        <dbReference type="ARBA" id="ARBA00022598"/>
    </source>
</evidence>
<dbReference type="InterPro" id="IPR014729">
    <property type="entry name" value="Rossmann-like_a/b/a_fold"/>
</dbReference>
<dbReference type="AlphaFoldDB" id="A0A4S1WI71"/>
<dbReference type="Gene3D" id="3.40.50.620">
    <property type="entry name" value="HUPs"/>
    <property type="match status" value="1"/>
</dbReference>
<comment type="function">
    <text evidence="6">Ligates lysine onto the cytidine present at position 34 of the AUA codon-specific tRNA(Ile) that contains the anticodon CAU, in an ATP-dependent manner. Cytidine is converted to lysidine, thus changing the amino acid specificity of the tRNA from methionine to isoleucine.</text>
</comment>
<dbReference type="GO" id="GO:0005737">
    <property type="term" value="C:cytoplasm"/>
    <property type="evidence" value="ECO:0007669"/>
    <property type="project" value="UniProtKB-SubCell"/>
</dbReference>
<evidence type="ECO:0000256" key="6">
    <source>
        <dbReference type="HAMAP-Rule" id="MF_01161"/>
    </source>
</evidence>
<organism evidence="8 9">
    <name type="scientific">Sphingomonas naasensis</name>
    <dbReference type="NCBI Taxonomy" id="1344951"/>
    <lineage>
        <taxon>Bacteria</taxon>
        <taxon>Pseudomonadati</taxon>
        <taxon>Pseudomonadota</taxon>
        <taxon>Alphaproteobacteria</taxon>
        <taxon>Sphingomonadales</taxon>
        <taxon>Sphingomonadaceae</taxon>
        <taxon>Sphingomonas</taxon>
    </lineage>
</organism>
<evidence type="ECO:0000256" key="2">
    <source>
        <dbReference type="ARBA" id="ARBA00022694"/>
    </source>
</evidence>
<comment type="subcellular location">
    <subcellularLocation>
        <location evidence="6">Cytoplasm</location>
    </subcellularLocation>
</comment>
<evidence type="ECO:0000313" key="9">
    <source>
        <dbReference type="Proteomes" id="UP000309848"/>
    </source>
</evidence>
<protein>
    <recommendedName>
        <fullName evidence="6">tRNA(Ile)-lysidine synthase</fullName>
        <ecNumber evidence="6">6.3.4.19</ecNumber>
    </recommendedName>
    <alternativeName>
        <fullName evidence="6">tRNA(Ile)-2-lysyl-cytidine synthase</fullName>
    </alternativeName>
    <alternativeName>
        <fullName evidence="6">tRNA(Ile)-lysidine synthetase</fullName>
    </alternativeName>
</protein>
<keyword evidence="1 6" id="KW-0436">Ligase</keyword>
<keyword evidence="6" id="KW-0963">Cytoplasm</keyword>
<dbReference type="HAMAP" id="MF_01161">
    <property type="entry name" value="tRNA_Ile_lys_synt"/>
    <property type="match status" value="1"/>
</dbReference>
<evidence type="ECO:0000259" key="7">
    <source>
        <dbReference type="Pfam" id="PF01171"/>
    </source>
</evidence>
<dbReference type="InterPro" id="IPR012795">
    <property type="entry name" value="tRNA_Ile_lys_synt_N"/>
</dbReference>
<comment type="caution">
    <text evidence="8">The sequence shown here is derived from an EMBL/GenBank/DDBJ whole genome shotgun (WGS) entry which is preliminary data.</text>
</comment>
<name>A0A4S1WI71_9SPHN</name>
<feature type="binding site" evidence="6">
    <location>
        <begin position="43"/>
        <end position="48"/>
    </location>
    <ligand>
        <name>ATP</name>
        <dbReference type="ChEBI" id="CHEBI:30616"/>
    </ligand>
</feature>
<dbReference type="CDD" id="cd01992">
    <property type="entry name" value="TilS_N"/>
    <property type="match status" value="1"/>
</dbReference>
<dbReference type="Pfam" id="PF01171">
    <property type="entry name" value="ATP_bind_3"/>
    <property type="match status" value="1"/>
</dbReference>
<accession>A0A4S1WI71</accession>
<feature type="domain" description="tRNA(Ile)-lysidine/2-thiocytidine synthase N-terminal" evidence="7">
    <location>
        <begin position="39"/>
        <end position="210"/>
    </location>
</feature>
<evidence type="ECO:0000256" key="5">
    <source>
        <dbReference type="ARBA" id="ARBA00048539"/>
    </source>
</evidence>
<dbReference type="Proteomes" id="UP000309848">
    <property type="component" value="Unassembled WGS sequence"/>
</dbReference>
<gene>
    <name evidence="6 8" type="primary">tilS</name>
    <name evidence="8" type="ORF">E5A74_12065</name>
</gene>
<keyword evidence="4 6" id="KW-0067">ATP-binding</keyword>
<dbReference type="GO" id="GO:0006400">
    <property type="term" value="P:tRNA modification"/>
    <property type="evidence" value="ECO:0007669"/>
    <property type="project" value="UniProtKB-UniRule"/>
</dbReference>
<evidence type="ECO:0000256" key="4">
    <source>
        <dbReference type="ARBA" id="ARBA00022840"/>
    </source>
</evidence>
<evidence type="ECO:0000313" key="8">
    <source>
        <dbReference type="EMBL" id="TGX41370.1"/>
    </source>
</evidence>
<evidence type="ECO:0000256" key="3">
    <source>
        <dbReference type="ARBA" id="ARBA00022741"/>
    </source>
</evidence>
<dbReference type="GO" id="GO:0005524">
    <property type="term" value="F:ATP binding"/>
    <property type="evidence" value="ECO:0007669"/>
    <property type="project" value="UniProtKB-UniRule"/>
</dbReference>
<keyword evidence="2 6" id="KW-0819">tRNA processing</keyword>
<comment type="domain">
    <text evidence="6">The N-terminal region contains the highly conserved SGGXDS motif, predicted to be a P-loop motif involved in ATP binding.</text>
</comment>
<dbReference type="PANTHER" id="PTHR43033">
    <property type="entry name" value="TRNA(ILE)-LYSIDINE SYNTHASE-RELATED"/>
    <property type="match status" value="1"/>
</dbReference>
<comment type="similarity">
    <text evidence="6">Belongs to the tRNA(Ile)-lysidine synthase family.</text>
</comment>